<feature type="region of interest" description="Disordered" evidence="1">
    <location>
        <begin position="53"/>
        <end position="79"/>
    </location>
</feature>
<name>A0AA39JQN8_9AGAR</name>
<feature type="region of interest" description="Disordered" evidence="1">
    <location>
        <begin position="380"/>
        <end position="410"/>
    </location>
</feature>
<dbReference type="Proteomes" id="UP001175226">
    <property type="component" value="Unassembled WGS sequence"/>
</dbReference>
<comment type="caution">
    <text evidence="2">The sequence shown here is derived from an EMBL/GenBank/DDBJ whole genome shotgun (WGS) entry which is preliminary data.</text>
</comment>
<evidence type="ECO:0000256" key="1">
    <source>
        <dbReference type="SAM" id="MobiDB-lite"/>
    </source>
</evidence>
<accession>A0AA39JQN8</accession>
<feature type="compositionally biased region" description="Acidic residues" evidence="1">
    <location>
        <begin position="57"/>
        <end position="79"/>
    </location>
</feature>
<reference evidence="2" key="1">
    <citation type="submission" date="2023-06" db="EMBL/GenBank/DDBJ databases">
        <authorList>
            <consortium name="Lawrence Berkeley National Laboratory"/>
            <person name="Ahrendt S."/>
            <person name="Sahu N."/>
            <person name="Indic B."/>
            <person name="Wong-Bajracharya J."/>
            <person name="Merenyi Z."/>
            <person name="Ke H.-M."/>
            <person name="Monk M."/>
            <person name="Kocsube S."/>
            <person name="Drula E."/>
            <person name="Lipzen A."/>
            <person name="Balint B."/>
            <person name="Henrissat B."/>
            <person name="Andreopoulos B."/>
            <person name="Martin F.M."/>
            <person name="Harder C.B."/>
            <person name="Rigling D."/>
            <person name="Ford K.L."/>
            <person name="Foster G.D."/>
            <person name="Pangilinan J."/>
            <person name="Papanicolaou A."/>
            <person name="Barry K."/>
            <person name="LaButti K."/>
            <person name="Viragh M."/>
            <person name="Koriabine M."/>
            <person name="Yan M."/>
            <person name="Riley R."/>
            <person name="Champramary S."/>
            <person name="Plett K.L."/>
            <person name="Tsai I.J."/>
            <person name="Slot J."/>
            <person name="Sipos G."/>
            <person name="Plett J."/>
            <person name="Nagy L.G."/>
            <person name="Grigoriev I.V."/>
        </authorList>
    </citation>
    <scope>NUCLEOTIDE SEQUENCE</scope>
    <source>
        <strain evidence="2">FPL87.14</strain>
    </source>
</reference>
<evidence type="ECO:0000313" key="2">
    <source>
        <dbReference type="EMBL" id="KAK0447142.1"/>
    </source>
</evidence>
<organism evidence="2 3">
    <name type="scientific">Armillaria borealis</name>
    <dbReference type="NCBI Taxonomy" id="47425"/>
    <lineage>
        <taxon>Eukaryota</taxon>
        <taxon>Fungi</taxon>
        <taxon>Dikarya</taxon>
        <taxon>Basidiomycota</taxon>
        <taxon>Agaricomycotina</taxon>
        <taxon>Agaricomycetes</taxon>
        <taxon>Agaricomycetidae</taxon>
        <taxon>Agaricales</taxon>
        <taxon>Marasmiineae</taxon>
        <taxon>Physalacriaceae</taxon>
        <taxon>Armillaria</taxon>
    </lineage>
</organism>
<dbReference type="InterPro" id="IPR046521">
    <property type="entry name" value="DUF6698"/>
</dbReference>
<evidence type="ECO:0000313" key="3">
    <source>
        <dbReference type="Proteomes" id="UP001175226"/>
    </source>
</evidence>
<dbReference type="Pfam" id="PF20414">
    <property type="entry name" value="DUF6698"/>
    <property type="match status" value="1"/>
</dbReference>
<dbReference type="EMBL" id="JAUEPT010000012">
    <property type="protein sequence ID" value="KAK0447142.1"/>
    <property type="molecule type" value="Genomic_DNA"/>
</dbReference>
<dbReference type="AlphaFoldDB" id="A0AA39JQN8"/>
<keyword evidence="3" id="KW-1185">Reference proteome</keyword>
<sequence>MANLGNLKAEAQFTILCRPTEDEIIKQAGRWFARSLDPFINVKNTIVVSMKVRESAESDEEGEEEGEEDAVPPVSADEDENELMELEDVEENPYIMHICLFSFLTASFSTTSLMHANCWSIAGDDLTQLNKLLKALQASSNSAHSDDTGKVLPNTLKLLKHDRKHAFKEPVPEHKSEFGFNHEDIARFLIPIDDKSTFDSDPAGYMEAVLNGEPEKPMARIFQGYVLVRFFCHIFLGNGLPERQGKTNGRDTVATRHGMTAVTGHHIAYAATQARYCIGTVDKWQQFDGGFDLWQFFWSIVDFFEGEDKDDSAEEILSWWNKEVFSTCNAMKAKEEKSSAPPPTSCYAVIQQECRQAKKLRNEAKAQDDRQLDQAMLPHTIPLPQRPAPSQQQPPPASPSPSPPSPQHQRPILKNMFIHLNADMKTTDESALVLLANLVTIL</sequence>
<gene>
    <name evidence="2" type="ORF">EV421DRAFT_1901259</name>
</gene>
<protein>
    <submittedName>
        <fullName evidence="2">Uncharacterized protein</fullName>
    </submittedName>
</protein>
<proteinExistence type="predicted"/>
<feature type="compositionally biased region" description="Pro residues" evidence="1">
    <location>
        <begin position="384"/>
        <end position="406"/>
    </location>
</feature>